<dbReference type="PANTHER" id="PTHR34461">
    <property type="entry name" value="EXPRESSED PROTEIN"/>
    <property type="match status" value="1"/>
</dbReference>
<dbReference type="EMBL" id="QGKV02000299">
    <property type="protein sequence ID" value="KAF3595690.1"/>
    <property type="molecule type" value="Genomic_DNA"/>
</dbReference>
<feature type="compositionally biased region" description="Low complexity" evidence="1">
    <location>
        <begin position="18"/>
        <end position="28"/>
    </location>
</feature>
<feature type="region of interest" description="Disordered" evidence="1">
    <location>
        <begin position="374"/>
        <end position="410"/>
    </location>
</feature>
<evidence type="ECO:0000313" key="3">
    <source>
        <dbReference type="Proteomes" id="UP000266723"/>
    </source>
</evidence>
<reference evidence="2 3" key="1">
    <citation type="journal article" date="2020" name="BMC Genomics">
        <title>Intraspecific diversification of the crop wild relative Brassica cretica Lam. using demographic model selection.</title>
        <authorList>
            <person name="Kioukis A."/>
            <person name="Michalopoulou V.A."/>
            <person name="Briers L."/>
            <person name="Pirintsos S."/>
            <person name="Studholme D.J."/>
            <person name="Pavlidis P."/>
            <person name="Sarris P.F."/>
        </authorList>
    </citation>
    <scope>NUCLEOTIDE SEQUENCE [LARGE SCALE GENOMIC DNA]</scope>
    <source>
        <strain evidence="3">cv. PFS-1207/04</strain>
    </source>
</reference>
<feature type="region of interest" description="Disordered" evidence="1">
    <location>
        <begin position="96"/>
        <end position="116"/>
    </location>
</feature>
<evidence type="ECO:0000313" key="2">
    <source>
        <dbReference type="EMBL" id="KAF3595690.1"/>
    </source>
</evidence>
<protein>
    <submittedName>
        <fullName evidence="2">Uncharacterized protein</fullName>
    </submittedName>
</protein>
<organism evidence="2 3">
    <name type="scientific">Brassica cretica</name>
    <name type="common">Mustard</name>
    <dbReference type="NCBI Taxonomy" id="69181"/>
    <lineage>
        <taxon>Eukaryota</taxon>
        <taxon>Viridiplantae</taxon>
        <taxon>Streptophyta</taxon>
        <taxon>Embryophyta</taxon>
        <taxon>Tracheophyta</taxon>
        <taxon>Spermatophyta</taxon>
        <taxon>Magnoliopsida</taxon>
        <taxon>eudicotyledons</taxon>
        <taxon>Gunneridae</taxon>
        <taxon>Pentapetalae</taxon>
        <taxon>rosids</taxon>
        <taxon>malvids</taxon>
        <taxon>Brassicales</taxon>
        <taxon>Brassicaceae</taxon>
        <taxon>Brassiceae</taxon>
        <taxon>Brassica</taxon>
    </lineage>
</organism>
<evidence type="ECO:0000256" key="1">
    <source>
        <dbReference type="SAM" id="MobiDB-lite"/>
    </source>
</evidence>
<feature type="compositionally biased region" description="Basic and acidic residues" evidence="1">
    <location>
        <begin position="396"/>
        <end position="410"/>
    </location>
</feature>
<dbReference type="Proteomes" id="UP000266723">
    <property type="component" value="Unassembled WGS sequence"/>
</dbReference>
<comment type="caution">
    <text evidence="2">The sequence shown here is derived from an EMBL/GenBank/DDBJ whole genome shotgun (WGS) entry which is preliminary data.</text>
</comment>
<feature type="compositionally biased region" description="Basic and acidic residues" evidence="1">
    <location>
        <begin position="339"/>
        <end position="350"/>
    </location>
</feature>
<sequence length="637" mass="69873">MTESLQISRKRMRFSSSSASETLLASKSQYHRHRSGRIEPTGDGLRFSQSPSVTGKITPKVLRTYPRVTIKDLRLRRVFTPSSIWEFKTKEQQSENHLCDSNVGEEGTKVDAGGLGNEHVKDFLKTTPLDSDSGPICEESNGSVVKRSGTTVCHKPVLHPCSRARLFKNPGSFSYKRLLPYLMQAADGTPSGQCSKPEQNPPNVNGENVEVAEVQKEEASEPIKAECQLPEPTKDVAQSVEGLISKYFGSGNTSPLKKVEPTKAVEQSADGVINKHSAVGGNTSPLKKVIASSPNKKFACSRRKLFKTPGSVNYRRMLPYLKDIQEDNPCKPISSVRETVNHPDHNKDTEGNTPSPMLVSVNEGAEDMVTENVTRELDTDKDKDKELVPCEAVSESPERSDTDKEQETQVKHVIPDTEKNLGTPQNALGSEVQFSSPIAGSGDSSEVALSALNNPFVQNLAGEEIMKADAKNREEQVEANGSDVTAEPLDPSAVSGTPTSISPSKGILKRNVRGCRGICSCLNCSSFRLNAERAFEFSRNQLQDTEVMVLDLLGEISLLKESLEKQSSADHNESYKIQAGEAAKRANEAADLAKGRLYQMNDDLQVHCRIPNEQRAKVKFAHYVHEKTILQASQLDP</sequence>
<keyword evidence="3" id="KW-1185">Reference proteome</keyword>
<proteinExistence type="predicted"/>
<feature type="region of interest" description="Disordered" evidence="1">
    <location>
        <begin position="329"/>
        <end position="359"/>
    </location>
</feature>
<feature type="region of interest" description="Disordered" evidence="1">
    <location>
        <begin position="18"/>
        <end position="52"/>
    </location>
</feature>
<accession>A0ABQ7EH67</accession>
<name>A0ABQ7EH67_BRACR</name>
<feature type="region of interest" description="Disordered" evidence="1">
    <location>
        <begin position="472"/>
        <end position="502"/>
    </location>
</feature>
<gene>
    <name evidence="2" type="ORF">DY000_02022818</name>
</gene>
<dbReference type="PANTHER" id="PTHR34461:SF4">
    <property type="entry name" value="OS01G0101800 PROTEIN"/>
    <property type="match status" value="1"/>
</dbReference>
<feature type="compositionally biased region" description="Basic and acidic residues" evidence="1">
    <location>
        <begin position="374"/>
        <end position="388"/>
    </location>
</feature>